<dbReference type="PRINTS" id="PR00738">
    <property type="entry name" value="GLHYDRLASE20"/>
</dbReference>
<dbReference type="CDD" id="cd06562">
    <property type="entry name" value="GH20_HexA_HexB-like"/>
    <property type="match status" value="1"/>
</dbReference>
<dbReference type="AlphaFoldDB" id="A0AAV7EDE0"/>
<name>A0AAV7EDE0_ARIFI</name>
<sequence length="920" mass="104121">MEDTQSVATLIDSTTSKIQQLQQAFAELECHRAISLNLKWKELEEHFHGLERSLKKRFNELESQEKEYKTKALEAREMLEKQEALVYAKEQASLERLQEKRDAALSAIGQAFEKYKSASGEPNAGVLSDGHADAIIEEHAEVKASEEVNLEVKFEEENKPPADENMEEKPQTPLTKLCVDMDANGLHKFISDNRKNLAAIREEVPFALKSASDPARLVLESLEDFYTEIPTLDGKRDPNLLGLRRTCIMLMECLGPVLANAESDSLAVSFEIREKAKEIAEAWKPKLDELDIDGSAGNSLEVHAFLQLLATFGIASEFDKDDICKLIPSVARRRQTADLCRTLELQDKMPGVIDILINSGRQIEAVNMAYAFELTEQFAPVPLLKSYLKDARKTSQIKAGNASPSAAQNEANERELAALKAVMKCIEEHKLEDQYPVEPLQKRVLQLEKAKADKKRAAEAAKPQPKRPRANGVNHSPRPTNIPDKSFYRAPDRYPYMYDRPYLVLQVHLAPWVIADRPRFPFRGLLIDTARHYLPLPFIKKVIDAMAYTKLNVLHWHIVDSQSFPLEIPTYSKLWDGAYSHSERYTMDDAAEIVIYVERRGINVLAGLDVPGHARSWGYGYPSLWPSSDCQQPLDVSNEFTFQVISGILSDFRKVFKFKFVHLGGDEVNTSCWRITPHIRQWLKQQKMNESEAYQYFVLRAQKIAESHGYEVVNWEETFNEFGYKLSPQTVVHSWLGGGVAERVVAAGLKCIVSNQDKWYLDHLDTPWQDFYMNEPLTNITEPKQKKLVIGGEVCMWGETVDASDLEQTIWPRAAAAAERLWTTEKKLAKDPREVTERLAHFRCLQNERGIAAAPLGRPGQTAPHGPGSCFTVMGRNEVRGNMRTRPAPETAFSHMRGEEYTYGLGNTGYGIVTKTGVQL</sequence>
<dbReference type="Pfam" id="PF00728">
    <property type="entry name" value="Glyco_hydro_20"/>
    <property type="match status" value="1"/>
</dbReference>
<dbReference type="GO" id="GO:0030203">
    <property type="term" value="P:glycosaminoglycan metabolic process"/>
    <property type="evidence" value="ECO:0007669"/>
    <property type="project" value="TreeGrafter"/>
</dbReference>
<protein>
    <recommendedName>
        <fullName evidence="8">FRIGIDA-like protein</fullName>
    </recommendedName>
</protein>
<comment type="caution">
    <text evidence="12">The sequence shown here is derived from an EMBL/GenBank/DDBJ whole genome shotgun (WGS) entry which is preliminary data.</text>
</comment>
<gene>
    <name evidence="12" type="ORF">H6P81_012985</name>
</gene>
<keyword evidence="4" id="KW-0378">Hydrolase</keyword>
<feature type="coiled-coil region" evidence="9">
    <location>
        <begin position="11"/>
        <end position="114"/>
    </location>
</feature>
<feature type="domain" description="Glycoside hydrolase family 20 catalytic" evidence="11">
    <location>
        <begin position="520"/>
        <end position="824"/>
    </location>
</feature>
<evidence type="ECO:0000256" key="4">
    <source>
        <dbReference type="ARBA" id="ARBA00022801"/>
    </source>
</evidence>
<keyword evidence="9" id="KW-0175">Coiled coil</keyword>
<dbReference type="PANTHER" id="PTHR22600:SF21">
    <property type="entry name" value="BETA-HEXOSAMINIDASE A"/>
    <property type="match status" value="1"/>
</dbReference>
<dbReference type="InterPro" id="IPR025705">
    <property type="entry name" value="Beta_hexosaminidase_sua/sub"/>
</dbReference>
<feature type="active site" description="Proton donor" evidence="7">
    <location>
        <position position="667"/>
    </location>
</feature>
<evidence type="ECO:0000256" key="2">
    <source>
        <dbReference type="ARBA" id="ARBA00006285"/>
    </source>
</evidence>
<dbReference type="GO" id="GO:0030154">
    <property type="term" value="P:cell differentiation"/>
    <property type="evidence" value="ECO:0007669"/>
    <property type="project" value="UniProtKB-KW"/>
</dbReference>
<keyword evidence="3" id="KW-0732">Signal</keyword>
<proteinExistence type="inferred from homology"/>
<keyword evidence="8" id="KW-0221">Differentiation</keyword>
<dbReference type="FunFam" id="3.20.20.80:FF:000063">
    <property type="entry name" value="Beta-hexosaminidase"/>
    <property type="match status" value="1"/>
</dbReference>
<dbReference type="EMBL" id="JAINDJ010000005">
    <property type="protein sequence ID" value="KAG9446857.1"/>
    <property type="molecule type" value="Genomic_DNA"/>
</dbReference>
<dbReference type="Pfam" id="PF07899">
    <property type="entry name" value="Frigida"/>
    <property type="match status" value="1"/>
</dbReference>
<organism evidence="12 13">
    <name type="scientific">Aristolochia fimbriata</name>
    <name type="common">White veined hardy Dutchman's pipe vine</name>
    <dbReference type="NCBI Taxonomy" id="158543"/>
    <lineage>
        <taxon>Eukaryota</taxon>
        <taxon>Viridiplantae</taxon>
        <taxon>Streptophyta</taxon>
        <taxon>Embryophyta</taxon>
        <taxon>Tracheophyta</taxon>
        <taxon>Spermatophyta</taxon>
        <taxon>Magnoliopsida</taxon>
        <taxon>Magnoliidae</taxon>
        <taxon>Piperales</taxon>
        <taxon>Aristolochiaceae</taxon>
        <taxon>Aristolochia</taxon>
    </lineage>
</organism>
<keyword evidence="5" id="KW-0325">Glycoprotein</keyword>
<dbReference type="Proteomes" id="UP000825729">
    <property type="component" value="Unassembled WGS sequence"/>
</dbReference>
<dbReference type="InterPro" id="IPR012474">
    <property type="entry name" value="Frigida"/>
</dbReference>
<keyword evidence="8" id="KW-0217">Developmental protein</keyword>
<keyword evidence="13" id="KW-1185">Reference proteome</keyword>
<evidence type="ECO:0000256" key="7">
    <source>
        <dbReference type="PIRSR" id="PIRSR625705-1"/>
    </source>
</evidence>
<evidence type="ECO:0000256" key="10">
    <source>
        <dbReference type="SAM" id="MobiDB-lite"/>
    </source>
</evidence>
<evidence type="ECO:0000313" key="12">
    <source>
        <dbReference type="EMBL" id="KAG9446857.1"/>
    </source>
</evidence>
<dbReference type="InterPro" id="IPR015883">
    <property type="entry name" value="Glyco_hydro_20_cat"/>
</dbReference>
<dbReference type="GO" id="GO:0005975">
    <property type="term" value="P:carbohydrate metabolic process"/>
    <property type="evidence" value="ECO:0007669"/>
    <property type="project" value="InterPro"/>
</dbReference>
<dbReference type="GO" id="GO:0016020">
    <property type="term" value="C:membrane"/>
    <property type="evidence" value="ECO:0007669"/>
    <property type="project" value="TreeGrafter"/>
</dbReference>
<comment type="similarity">
    <text evidence="2">Belongs to the glycosyl hydrolase 20 family.</text>
</comment>
<evidence type="ECO:0000256" key="1">
    <source>
        <dbReference type="ARBA" id="ARBA00001231"/>
    </source>
</evidence>
<keyword evidence="8" id="KW-0287">Flowering</keyword>
<evidence type="ECO:0000259" key="11">
    <source>
        <dbReference type="Pfam" id="PF00728"/>
    </source>
</evidence>
<evidence type="ECO:0000256" key="8">
    <source>
        <dbReference type="RuleBase" id="RU364012"/>
    </source>
</evidence>
<dbReference type="InterPro" id="IPR017853">
    <property type="entry name" value="GH"/>
</dbReference>
<dbReference type="GO" id="GO:0004563">
    <property type="term" value="F:beta-N-acetylhexosaminidase activity"/>
    <property type="evidence" value="ECO:0007669"/>
    <property type="project" value="UniProtKB-EC"/>
</dbReference>
<keyword evidence="6" id="KW-0326">Glycosidase</keyword>
<evidence type="ECO:0000313" key="13">
    <source>
        <dbReference type="Proteomes" id="UP000825729"/>
    </source>
</evidence>
<comment type="similarity">
    <text evidence="8">Belongs to the Frigida family.</text>
</comment>
<evidence type="ECO:0000256" key="5">
    <source>
        <dbReference type="ARBA" id="ARBA00023180"/>
    </source>
</evidence>
<dbReference type="Gene3D" id="3.20.20.80">
    <property type="entry name" value="Glycosidases"/>
    <property type="match status" value="1"/>
</dbReference>
<dbReference type="GO" id="GO:0009908">
    <property type="term" value="P:flower development"/>
    <property type="evidence" value="ECO:0007669"/>
    <property type="project" value="UniProtKB-KW"/>
</dbReference>
<dbReference type="SUPFAM" id="SSF51445">
    <property type="entry name" value="(Trans)glycosidases"/>
    <property type="match status" value="1"/>
</dbReference>
<feature type="region of interest" description="Disordered" evidence="10">
    <location>
        <begin position="452"/>
        <end position="484"/>
    </location>
</feature>
<reference evidence="12 13" key="1">
    <citation type="submission" date="2021-07" db="EMBL/GenBank/DDBJ databases">
        <title>The Aristolochia fimbriata genome: insights into angiosperm evolution, floral development and chemical biosynthesis.</title>
        <authorList>
            <person name="Jiao Y."/>
        </authorList>
    </citation>
    <scope>NUCLEOTIDE SEQUENCE [LARGE SCALE GENOMIC DNA]</scope>
    <source>
        <strain evidence="12">IBCAS-2021</strain>
        <tissue evidence="12">Leaf</tissue>
    </source>
</reference>
<comment type="catalytic activity">
    <reaction evidence="1">
        <text>Hydrolysis of terminal non-reducing N-acetyl-D-hexosamine residues in N-acetyl-beta-D-hexosaminides.</text>
        <dbReference type="EC" id="3.2.1.52"/>
    </reaction>
</comment>
<evidence type="ECO:0000256" key="3">
    <source>
        <dbReference type="ARBA" id="ARBA00022729"/>
    </source>
</evidence>
<evidence type="ECO:0000256" key="9">
    <source>
        <dbReference type="SAM" id="Coils"/>
    </source>
</evidence>
<dbReference type="PANTHER" id="PTHR22600">
    <property type="entry name" value="BETA-HEXOSAMINIDASE"/>
    <property type="match status" value="1"/>
</dbReference>
<accession>A0AAV7EDE0</accession>
<evidence type="ECO:0000256" key="6">
    <source>
        <dbReference type="ARBA" id="ARBA00023295"/>
    </source>
</evidence>